<evidence type="ECO:0000313" key="1">
    <source>
        <dbReference type="EMBL" id="JAH68803.1"/>
    </source>
</evidence>
<proteinExistence type="predicted"/>
<reference evidence="1" key="1">
    <citation type="submission" date="2014-11" db="EMBL/GenBank/DDBJ databases">
        <authorList>
            <person name="Amaro Gonzalez C."/>
        </authorList>
    </citation>
    <scope>NUCLEOTIDE SEQUENCE</scope>
</reference>
<dbReference type="EMBL" id="GBXM01039774">
    <property type="protein sequence ID" value="JAH68803.1"/>
    <property type="molecule type" value="Transcribed_RNA"/>
</dbReference>
<organism evidence="1">
    <name type="scientific">Anguilla anguilla</name>
    <name type="common">European freshwater eel</name>
    <name type="synonym">Muraena anguilla</name>
    <dbReference type="NCBI Taxonomy" id="7936"/>
    <lineage>
        <taxon>Eukaryota</taxon>
        <taxon>Metazoa</taxon>
        <taxon>Chordata</taxon>
        <taxon>Craniata</taxon>
        <taxon>Vertebrata</taxon>
        <taxon>Euteleostomi</taxon>
        <taxon>Actinopterygii</taxon>
        <taxon>Neopterygii</taxon>
        <taxon>Teleostei</taxon>
        <taxon>Anguilliformes</taxon>
        <taxon>Anguillidae</taxon>
        <taxon>Anguilla</taxon>
    </lineage>
</organism>
<accession>A0A0E9UV38</accession>
<dbReference type="AlphaFoldDB" id="A0A0E9UV38"/>
<reference evidence="1" key="2">
    <citation type="journal article" date="2015" name="Fish Shellfish Immunol.">
        <title>Early steps in the European eel (Anguilla anguilla)-Vibrio vulnificus interaction in the gills: Role of the RtxA13 toxin.</title>
        <authorList>
            <person name="Callol A."/>
            <person name="Pajuelo D."/>
            <person name="Ebbesson L."/>
            <person name="Teles M."/>
            <person name="MacKenzie S."/>
            <person name="Amaro C."/>
        </authorList>
    </citation>
    <scope>NUCLEOTIDE SEQUENCE</scope>
</reference>
<sequence length="46" mass="5313">MTINHHCHFQALDADCISQIQLRISILSVRFVQMNNSGIEENILKM</sequence>
<name>A0A0E9UV38_ANGAN</name>
<protein>
    <submittedName>
        <fullName evidence="1">Uncharacterized protein</fullName>
    </submittedName>
</protein>